<keyword evidence="7 17" id="KW-0732">Signal</keyword>
<feature type="domain" description="TonB-dependent receptor-like beta-barrel" evidence="18">
    <location>
        <begin position="246"/>
        <end position="666"/>
    </location>
</feature>
<evidence type="ECO:0000313" key="20">
    <source>
        <dbReference type="EMBL" id="SFS55577.1"/>
    </source>
</evidence>
<dbReference type="SUPFAM" id="SSF56935">
    <property type="entry name" value="Porins"/>
    <property type="match status" value="1"/>
</dbReference>
<feature type="domain" description="TonB-dependent receptor plug" evidence="19">
    <location>
        <begin position="74"/>
        <end position="172"/>
    </location>
</feature>
<dbReference type="CDD" id="cd01347">
    <property type="entry name" value="ligand_gated_channel"/>
    <property type="match status" value="1"/>
</dbReference>
<evidence type="ECO:0000256" key="13">
    <source>
        <dbReference type="ARBA" id="ARBA00023237"/>
    </source>
</evidence>
<name>A0A1I6QSR6_9RHOB</name>
<keyword evidence="8" id="KW-0408">Iron</keyword>
<evidence type="ECO:0000256" key="7">
    <source>
        <dbReference type="ARBA" id="ARBA00022729"/>
    </source>
</evidence>
<keyword evidence="5" id="KW-0410">Iron transport</keyword>
<evidence type="ECO:0000256" key="9">
    <source>
        <dbReference type="ARBA" id="ARBA00023065"/>
    </source>
</evidence>
<keyword evidence="11 14" id="KW-0472">Membrane</keyword>
<dbReference type="Pfam" id="PF00593">
    <property type="entry name" value="TonB_dep_Rec_b-barrel"/>
    <property type="match status" value="1"/>
</dbReference>
<evidence type="ECO:0000259" key="19">
    <source>
        <dbReference type="Pfam" id="PF07715"/>
    </source>
</evidence>
<protein>
    <submittedName>
        <fullName evidence="20">Iron complex outermembrane recepter protein</fullName>
    </submittedName>
</protein>
<evidence type="ECO:0000256" key="4">
    <source>
        <dbReference type="ARBA" id="ARBA00022452"/>
    </source>
</evidence>
<sequence length="696" mass="75350">MLPSLSTPRRFGHGSLKSLLMCCTAMLPAAAVAQESYRLDDVTLEAEGSHSGASDAQSVVATGIDSGGKFSGDLLDIAASVSVVTSKEIKQRNADTVEEVLNYTAGASTDSYGADDRYDYFTLRGFTAHTYRDGLMIGKNFGGFREQPFAYERVEVFKGANSATFGISDPGGSVNYVTKKPRDEKFGEVYTQIGSFNTQEVGLDFGDKLNDDGTLSYRLTGLLRNGELEYPFSENDELFIMGGLTWRPSDATELTLVIDHVDMDYVPGSGGFPVGYDFDRSSAFYGEPDYNYRGAERTSVSLMADHNFGNGLKFSGNLRYVDREDDFGYAYVNGTTGTTVNRAFFQSAGTTKALIADAHLTYDTVIGGVKSKTVAGVEFSQSETTDHRDWGSAPSVNLNNPVPTGAPTSVADYADEDTDTDSHAVYVQQELNWSDKTILSFGLRHDWIDITKQNNLKNTTTQNDISETTGRIGLTYKITPEVSLYGSYAQSVVPAGAGVDPERGDQIEFGTKWRPAGTNALFSASVYQLSKTNISRTNPVTNMSEPIGEVRVRGLDLEAKAEFGAYDVTAAYSFLDGEIVENGTSGNVGNTPALVSSHIASIWGSRTWENVGRGDLTAGVGLRFNGGYYFADSNTSGETGSFFVVDAAVSYDVTKQTTLSASVTNLFDEKHVAYGGAYANFYSPGREVQVRLTHSW</sequence>
<comment type="subcellular location">
    <subcellularLocation>
        <location evidence="1 14">Cell outer membrane</location>
        <topology evidence="1 14">Multi-pass membrane protein</topology>
    </subcellularLocation>
</comment>
<reference evidence="21" key="1">
    <citation type="submission" date="2016-10" db="EMBL/GenBank/DDBJ databases">
        <authorList>
            <person name="Varghese N."/>
            <person name="Submissions S."/>
        </authorList>
    </citation>
    <scope>NUCLEOTIDE SEQUENCE [LARGE SCALE GENOMIC DNA]</scope>
    <source>
        <strain evidence="21">DSM 23422</strain>
    </source>
</reference>
<dbReference type="GO" id="GO:0038023">
    <property type="term" value="F:signaling receptor activity"/>
    <property type="evidence" value="ECO:0007669"/>
    <property type="project" value="InterPro"/>
</dbReference>
<dbReference type="Gene3D" id="2.170.130.10">
    <property type="entry name" value="TonB-dependent receptor, plug domain"/>
    <property type="match status" value="1"/>
</dbReference>
<dbReference type="InterPro" id="IPR010105">
    <property type="entry name" value="TonB_sidphr_rcpt"/>
</dbReference>
<dbReference type="InterPro" id="IPR000531">
    <property type="entry name" value="Beta-barrel_TonB"/>
</dbReference>
<dbReference type="InterPro" id="IPR012910">
    <property type="entry name" value="Plug_dom"/>
</dbReference>
<evidence type="ECO:0000256" key="5">
    <source>
        <dbReference type="ARBA" id="ARBA00022496"/>
    </source>
</evidence>
<dbReference type="PROSITE" id="PS52016">
    <property type="entry name" value="TONB_DEPENDENT_REC_3"/>
    <property type="match status" value="1"/>
</dbReference>
<accession>A0A1I6QSR6</accession>
<feature type="chain" id="PRO_5011436625" evidence="17">
    <location>
        <begin position="34"/>
        <end position="696"/>
    </location>
</feature>
<comment type="similarity">
    <text evidence="2 14 15">Belongs to the TonB-dependent receptor family.</text>
</comment>
<keyword evidence="10 15" id="KW-0798">TonB box</keyword>
<keyword evidence="3 14" id="KW-0813">Transport</keyword>
<dbReference type="InterPro" id="IPR037066">
    <property type="entry name" value="Plug_dom_sf"/>
</dbReference>
<evidence type="ECO:0000313" key="21">
    <source>
        <dbReference type="Proteomes" id="UP000199239"/>
    </source>
</evidence>
<keyword evidence="4 14" id="KW-1134">Transmembrane beta strand</keyword>
<dbReference type="Pfam" id="PF07715">
    <property type="entry name" value="Plug"/>
    <property type="match status" value="1"/>
</dbReference>
<evidence type="ECO:0000256" key="1">
    <source>
        <dbReference type="ARBA" id="ARBA00004571"/>
    </source>
</evidence>
<dbReference type="InterPro" id="IPR039426">
    <property type="entry name" value="TonB-dep_rcpt-like"/>
</dbReference>
<keyword evidence="21" id="KW-1185">Reference proteome</keyword>
<dbReference type="GO" id="GO:0015891">
    <property type="term" value="P:siderophore transport"/>
    <property type="evidence" value="ECO:0007669"/>
    <property type="project" value="InterPro"/>
</dbReference>
<evidence type="ECO:0000259" key="18">
    <source>
        <dbReference type="Pfam" id="PF00593"/>
    </source>
</evidence>
<evidence type="ECO:0000256" key="12">
    <source>
        <dbReference type="ARBA" id="ARBA00023170"/>
    </source>
</evidence>
<evidence type="ECO:0000256" key="6">
    <source>
        <dbReference type="ARBA" id="ARBA00022692"/>
    </source>
</evidence>
<evidence type="ECO:0000256" key="16">
    <source>
        <dbReference type="SAM" id="MobiDB-lite"/>
    </source>
</evidence>
<dbReference type="InterPro" id="IPR036942">
    <property type="entry name" value="Beta-barrel_TonB_sf"/>
</dbReference>
<keyword evidence="9" id="KW-0406">Ion transport</keyword>
<dbReference type="STRING" id="394264.SAMN04488040_0916"/>
<evidence type="ECO:0000256" key="14">
    <source>
        <dbReference type="PROSITE-ProRule" id="PRU01360"/>
    </source>
</evidence>
<dbReference type="EMBL" id="FPAJ01000001">
    <property type="protein sequence ID" value="SFS55577.1"/>
    <property type="molecule type" value="Genomic_DNA"/>
</dbReference>
<evidence type="ECO:0000256" key="8">
    <source>
        <dbReference type="ARBA" id="ARBA00023004"/>
    </source>
</evidence>
<keyword evidence="13 14" id="KW-0998">Cell outer membrane</keyword>
<dbReference type="GO" id="GO:0009279">
    <property type="term" value="C:cell outer membrane"/>
    <property type="evidence" value="ECO:0007669"/>
    <property type="project" value="UniProtKB-SubCell"/>
</dbReference>
<gene>
    <name evidence="20" type="ORF">SAMN04488040_0916</name>
</gene>
<evidence type="ECO:0000256" key="10">
    <source>
        <dbReference type="ARBA" id="ARBA00023077"/>
    </source>
</evidence>
<evidence type="ECO:0000256" key="15">
    <source>
        <dbReference type="RuleBase" id="RU003357"/>
    </source>
</evidence>
<evidence type="ECO:0000256" key="2">
    <source>
        <dbReference type="ARBA" id="ARBA00009810"/>
    </source>
</evidence>
<evidence type="ECO:0000256" key="3">
    <source>
        <dbReference type="ARBA" id="ARBA00022448"/>
    </source>
</evidence>
<feature type="signal peptide" evidence="17">
    <location>
        <begin position="1"/>
        <end position="33"/>
    </location>
</feature>
<dbReference type="PANTHER" id="PTHR32552:SF68">
    <property type="entry name" value="FERRICHROME OUTER MEMBRANE TRANSPORTER_PHAGE RECEPTOR"/>
    <property type="match status" value="1"/>
</dbReference>
<dbReference type="AlphaFoldDB" id="A0A1I6QSR6"/>
<proteinExistence type="inferred from homology"/>
<keyword evidence="12" id="KW-0675">Receptor</keyword>
<dbReference type="GO" id="GO:0015344">
    <property type="term" value="F:siderophore uptake transmembrane transporter activity"/>
    <property type="evidence" value="ECO:0007669"/>
    <property type="project" value="TreeGrafter"/>
</dbReference>
<organism evidence="20 21">
    <name type="scientific">Sulfitobacter marinus</name>
    <dbReference type="NCBI Taxonomy" id="394264"/>
    <lineage>
        <taxon>Bacteria</taxon>
        <taxon>Pseudomonadati</taxon>
        <taxon>Pseudomonadota</taxon>
        <taxon>Alphaproteobacteria</taxon>
        <taxon>Rhodobacterales</taxon>
        <taxon>Roseobacteraceae</taxon>
        <taxon>Sulfitobacter</taxon>
    </lineage>
</organism>
<keyword evidence="6 14" id="KW-0812">Transmembrane</keyword>
<dbReference type="PANTHER" id="PTHR32552">
    <property type="entry name" value="FERRICHROME IRON RECEPTOR-RELATED"/>
    <property type="match status" value="1"/>
</dbReference>
<dbReference type="Gene3D" id="2.40.170.20">
    <property type="entry name" value="TonB-dependent receptor, beta-barrel domain"/>
    <property type="match status" value="1"/>
</dbReference>
<evidence type="ECO:0000256" key="11">
    <source>
        <dbReference type="ARBA" id="ARBA00023136"/>
    </source>
</evidence>
<dbReference type="Proteomes" id="UP000199239">
    <property type="component" value="Unassembled WGS sequence"/>
</dbReference>
<dbReference type="NCBIfam" id="TIGR01783">
    <property type="entry name" value="TonB-siderophor"/>
    <property type="match status" value="1"/>
</dbReference>
<evidence type="ECO:0000256" key="17">
    <source>
        <dbReference type="SAM" id="SignalP"/>
    </source>
</evidence>
<feature type="region of interest" description="Disordered" evidence="16">
    <location>
        <begin position="380"/>
        <end position="415"/>
    </location>
</feature>